<feature type="transmembrane region" description="Helical" evidence="7">
    <location>
        <begin position="187"/>
        <end position="212"/>
    </location>
</feature>
<feature type="transmembrane region" description="Helical" evidence="7">
    <location>
        <begin position="115"/>
        <end position="141"/>
    </location>
</feature>
<feature type="transmembrane region" description="Helical" evidence="7">
    <location>
        <begin position="71"/>
        <end position="95"/>
    </location>
</feature>
<comment type="subcellular location">
    <subcellularLocation>
        <location evidence="1 7">Cell membrane</location>
        <topology evidence="1 7">Multi-pass membrane protein</topology>
    </subcellularLocation>
</comment>
<accession>A0A1U7PMY1</accession>
<protein>
    <submittedName>
        <fullName evidence="9">Peptide/nickel transport system permease protein</fullName>
    </submittedName>
</protein>
<dbReference type="Proteomes" id="UP000187550">
    <property type="component" value="Unassembled WGS sequence"/>
</dbReference>
<keyword evidence="3" id="KW-1003">Cell membrane</keyword>
<sequence>MLKKKRNLIALGTLLLLTVATLTAFWWLPVSPLEIDSTKRLNGPSAAHWFGTDHFGRDIFGQTVMAARVSLFVGLTVALIATVLGTVTGLIAGFYQKADFVIMRIIDGMLAFPSLLLALALVAALGGSVTNIIIALSFSYWPVMTRIVRSAVLQMKSAQFIEAAKTSGVSDPVILSRYILPNVLSPIIVQGTFIFAKAILAEAALSFLGVGVEPSTPTWGNMLQEAQMYITIAPWFSIFPGIAIMMTVLSLNMLGEGVREAFDPHAKEKIKKKKGLLKTPVSAR</sequence>
<evidence type="ECO:0000256" key="3">
    <source>
        <dbReference type="ARBA" id="ARBA00022475"/>
    </source>
</evidence>
<dbReference type="GO" id="GO:0005886">
    <property type="term" value="C:plasma membrane"/>
    <property type="evidence" value="ECO:0007669"/>
    <property type="project" value="UniProtKB-SubCell"/>
</dbReference>
<evidence type="ECO:0000256" key="4">
    <source>
        <dbReference type="ARBA" id="ARBA00022692"/>
    </source>
</evidence>
<evidence type="ECO:0000313" key="9">
    <source>
        <dbReference type="EMBL" id="SIT73007.1"/>
    </source>
</evidence>
<gene>
    <name evidence="9" type="ORF">SAMN05428946_0928</name>
</gene>
<dbReference type="RefSeq" id="WP_076757156.1">
    <property type="nucleotide sequence ID" value="NZ_FTPL01000001.1"/>
</dbReference>
<organism evidence="9 10">
    <name type="scientific">Edaphobacillus lindanitolerans</name>
    <dbReference type="NCBI Taxonomy" id="550447"/>
    <lineage>
        <taxon>Bacteria</taxon>
        <taxon>Bacillati</taxon>
        <taxon>Bacillota</taxon>
        <taxon>Bacilli</taxon>
        <taxon>Bacillales</taxon>
        <taxon>Bacillaceae</taxon>
        <taxon>Edaphobacillus</taxon>
    </lineage>
</organism>
<dbReference type="AlphaFoldDB" id="A0A1U7PMY1"/>
<reference evidence="10" key="1">
    <citation type="submission" date="2017-01" db="EMBL/GenBank/DDBJ databases">
        <authorList>
            <person name="Varghese N."/>
            <person name="Submissions S."/>
        </authorList>
    </citation>
    <scope>NUCLEOTIDE SEQUENCE [LARGE SCALE GENOMIC DNA]</scope>
    <source>
        <strain evidence="10">MNA4</strain>
    </source>
</reference>
<comment type="similarity">
    <text evidence="7">Belongs to the binding-protein-dependent transport system permease family.</text>
</comment>
<dbReference type="PROSITE" id="PS50928">
    <property type="entry name" value="ABC_TM1"/>
    <property type="match status" value="1"/>
</dbReference>
<dbReference type="EMBL" id="FTPL01000001">
    <property type="protein sequence ID" value="SIT73007.1"/>
    <property type="molecule type" value="Genomic_DNA"/>
</dbReference>
<dbReference type="PANTHER" id="PTHR43386">
    <property type="entry name" value="OLIGOPEPTIDE TRANSPORT SYSTEM PERMEASE PROTEIN APPC"/>
    <property type="match status" value="1"/>
</dbReference>
<dbReference type="InterPro" id="IPR000515">
    <property type="entry name" value="MetI-like"/>
</dbReference>
<dbReference type="OrthoDB" id="9797472at2"/>
<feature type="domain" description="ABC transmembrane type-1" evidence="8">
    <location>
        <begin position="71"/>
        <end position="255"/>
    </location>
</feature>
<dbReference type="GO" id="GO:0055085">
    <property type="term" value="P:transmembrane transport"/>
    <property type="evidence" value="ECO:0007669"/>
    <property type="project" value="InterPro"/>
</dbReference>
<evidence type="ECO:0000313" key="10">
    <source>
        <dbReference type="Proteomes" id="UP000187550"/>
    </source>
</evidence>
<keyword evidence="4 7" id="KW-0812">Transmembrane</keyword>
<keyword evidence="6 7" id="KW-0472">Membrane</keyword>
<dbReference type="SUPFAM" id="SSF161098">
    <property type="entry name" value="MetI-like"/>
    <property type="match status" value="1"/>
</dbReference>
<dbReference type="InterPro" id="IPR050366">
    <property type="entry name" value="BP-dependent_transpt_permease"/>
</dbReference>
<evidence type="ECO:0000256" key="2">
    <source>
        <dbReference type="ARBA" id="ARBA00022448"/>
    </source>
</evidence>
<dbReference type="InterPro" id="IPR035906">
    <property type="entry name" value="MetI-like_sf"/>
</dbReference>
<keyword evidence="5 7" id="KW-1133">Transmembrane helix</keyword>
<keyword evidence="10" id="KW-1185">Reference proteome</keyword>
<dbReference type="Gene3D" id="1.10.3720.10">
    <property type="entry name" value="MetI-like"/>
    <property type="match status" value="1"/>
</dbReference>
<proteinExistence type="inferred from homology"/>
<evidence type="ECO:0000256" key="7">
    <source>
        <dbReference type="RuleBase" id="RU363032"/>
    </source>
</evidence>
<evidence type="ECO:0000259" key="8">
    <source>
        <dbReference type="PROSITE" id="PS50928"/>
    </source>
</evidence>
<feature type="transmembrane region" description="Helical" evidence="7">
    <location>
        <begin position="232"/>
        <end position="254"/>
    </location>
</feature>
<dbReference type="CDD" id="cd06261">
    <property type="entry name" value="TM_PBP2"/>
    <property type="match status" value="1"/>
</dbReference>
<dbReference type="STRING" id="550447.SAMN05428946_0928"/>
<name>A0A1U7PMY1_9BACI</name>
<evidence type="ECO:0000256" key="5">
    <source>
        <dbReference type="ARBA" id="ARBA00022989"/>
    </source>
</evidence>
<dbReference type="PANTHER" id="PTHR43386:SF25">
    <property type="entry name" value="PEPTIDE ABC TRANSPORTER PERMEASE PROTEIN"/>
    <property type="match status" value="1"/>
</dbReference>
<dbReference type="Pfam" id="PF00528">
    <property type="entry name" value="BPD_transp_1"/>
    <property type="match status" value="1"/>
</dbReference>
<keyword evidence="2 7" id="KW-0813">Transport</keyword>
<evidence type="ECO:0000256" key="6">
    <source>
        <dbReference type="ARBA" id="ARBA00023136"/>
    </source>
</evidence>
<evidence type="ECO:0000256" key="1">
    <source>
        <dbReference type="ARBA" id="ARBA00004651"/>
    </source>
</evidence>